<gene>
    <name evidence="1" type="ORF">U0070_013598</name>
</gene>
<evidence type="ECO:0000313" key="2">
    <source>
        <dbReference type="Proteomes" id="UP001488838"/>
    </source>
</evidence>
<dbReference type="AlphaFoldDB" id="A0AAW0JM01"/>
<dbReference type="InterPro" id="IPR029006">
    <property type="entry name" value="ADF-H/Gelsolin-like_dom_sf"/>
</dbReference>
<dbReference type="EMBL" id="JBBHLL010000028">
    <property type="protein sequence ID" value="KAK7827972.1"/>
    <property type="molecule type" value="Genomic_DNA"/>
</dbReference>
<organism evidence="1 2">
    <name type="scientific">Myodes glareolus</name>
    <name type="common">Bank vole</name>
    <name type="synonym">Clethrionomys glareolus</name>
    <dbReference type="NCBI Taxonomy" id="447135"/>
    <lineage>
        <taxon>Eukaryota</taxon>
        <taxon>Metazoa</taxon>
        <taxon>Chordata</taxon>
        <taxon>Craniata</taxon>
        <taxon>Vertebrata</taxon>
        <taxon>Euteleostomi</taxon>
        <taxon>Mammalia</taxon>
        <taxon>Eutheria</taxon>
        <taxon>Euarchontoglires</taxon>
        <taxon>Glires</taxon>
        <taxon>Rodentia</taxon>
        <taxon>Myomorpha</taxon>
        <taxon>Muroidea</taxon>
        <taxon>Cricetidae</taxon>
        <taxon>Arvicolinae</taxon>
        <taxon>Myodes</taxon>
    </lineage>
</organism>
<dbReference type="Gene3D" id="3.40.20.10">
    <property type="entry name" value="Severin"/>
    <property type="match status" value="1"/>
</dbReference>
<keyword evidence="2" id="KW-1185">Reference proteome</keyword>
<dbReference type="SUPFAM" id="SSF55753">
    <property type="entry name" value="Actin depolymerizing proteins"/>
    <property type="match status" value="1"/>
</dbReference>
<dbReference type="Proteomes" id="UP001488838">
    <property type="component" value="Unassembled WGS sequence"/>
</dbReference>
<sequence>MEILLQFIDPLFAIPLYIILYGLQHLYTCQGLGMVVITDTKAGVLRTQLCYLLSDQEDILLWLPLHLTSTPEKPEDGRRSSAVERNMASSMSVSLGVTKMFSNMKMQKSSIDPRGNKLQEDNALCLRDGKRTAQNPGRLAVPSMAQPTRSRRTKKGTRWVIWVPESDLLRSKMIYASSRDAIQKLTGVSKNYKQAEKSPTIVPAQVGTLTSPPPSLCDLDELPPLPAAFHSHICIPPPPTPLLLEVPPFLGRCWIVNSFRWTFLSNLEHSRAPRVLGVFAKEAPSLASSECPGEDGSPVVPSRKLLSFHATRSVAVALKRLSVWCTSPLKVTRYD</sequence>
<proteinExistence type="predicted"/>
<comment type="caution">
    <text evidence="1">The sequence shown here is derived from an EMBL/GenBank/DDBJ whole genome shotgun (WGS) entry which is preliminary data.</text>
</comment>
<name>A0AAW0JM01_MYOGA</name>
<accession>A0AAW0JM01</accession>
<reference evidence="1 2" key="1">
    <citation type="journal article" date="2023" name="bioRxiv">
        <title>Conserved and derived expression patterns and positive selection on dental genes reveal complex evolutionary context of ever-growing rodent molars.</title>
        <authorList>
            <person name="Calamari Z.T."/>
            <person name="Song A."/>
            <person name="Cohen E."/>
            <person name="Akter M."/>
            <person name="Roy R.D."/>
            <person name="Hallikas O."/>
            <person name="Christensen M.M."/>
            <person name="Li P."/>
            <person name="Marangoni P."/>
            <person name="Jernvall J."/>
            <person name="Klein O.D."/>
        </authorList>
    </citation>
    <scope>NUCLEOTIDE SEQUENCE [LARGE SCALE GENOMIC DNA]</scope>
    <source>
        <strain evidence="1">V071</strain>
    </source>
</reference>
<protein>
    <submittedName>
        <fullName evidence="1">Uncharacterized protein</fullName>
    </submittedName>
</protein>
<evidence type="ECO:0000313" key="1">
    <source>
        <dbReference type="EMBL" id="KAK7827972.1"/>
    </source>
</evidence>